<dbReference type="Proteomes" id="UP000828390">
    <property type="component" value="Unassembled WGS sequence"/>
</dbReference>
<proteinExistence type="predicted"/>
<keyword evidence="3" id="KW-1185">Reference proteome</keyword>
<organism evidence="2 3">
    <name type="scientific">Dreissena polymorpha</name>
    <name type="common">Zebra mussel</name>
    <name type="synonym">Mytilus polymorpha</name>
    <dbReference type="NCBI Taxonomy" id="45954"/>
    <lineage>
        <taxon>Eukaryota</taxon>
        <taxon>Metazoa</taxon>
        <taxon>Spiralia</taxon>
        <taxon>Lophotrochozoa</taxon>
        <taxon>Mollusca</taxon>
        <taxon>Bivalvia</taxon>
        <taxon>Autobranchia</taxon>
        <taxon>Heteroconchia</taxon>
        <taxon>Euheterodonta</taxon>
        <taxon>Imparidentia</taxon>
        <taxon>Neoheterodontei</taxon>
        <taxon>Myida</taxon>
        <taxon>Dreissenoidea</taxon>
        <taxon>Dreissenidae</taxon>
        <taxon>Dreissena</taxon>
    </lineage>
</organism>
<evidence type="ECO:0000313" key="3">
    <source>
        <dbReference type="Proteomes" id="UP000828390"/>
    </source>
</evidence>
<name>A0A9D4LMR7_DREPO</name>
<accession>A0A9D4LMR7</accession>
<sequence>MSSVNVVDTDEQNKEEKRGKINYDAKEKASIRRKLTECFDPLDPRKHPPSLVNIVT</sequence>
<evidence type="ECO:0000256" key="1">
    <source>
        <dbReference type="SAM" id="MobiDB-lite"/>
    </source>
</evidence>
<gene>
    <name evidence="2" type="ORF">DPMN_023783</name>
</gene>
<dbReference type="AlphaFoldDB" id="A0A9D4LMR7"/>
<reference evidence="2" key="2">
    <citation type="submission" date="2020-11" db="EMBL/GenBank/DDBJ databases">
        <authorList>
            <person name="McCartney M.A."/>
            <person name="Auch B."/>
            <person name="Kono T."/>
            <person name="Mallez S."/>
            <person name="Becker A."/>
            <person name="Gohl D.M."/>
            <person name="Silverstein K.A.T."/>
            <person name="Koren S."/>
            <person name="Bechman K.B."/>
            <person name="Herman A."/>
            <person name="Abrahante J.E."/>
            <person name="Garbe J."/>
        </authorList>
    </citation>
    <scope>NUCLEOTIDE SEQUENCE</scope>
    <source>
        <strain evidence="2">Duluth1</strain>
        <tissue evidence="2">Whole animal</tissue>
    </source>
</reference>
<dbReference type="EMBL" id="JAIWYP010000002">
    <property type="protein sequence ID" value="KAH3860860.1"/>
    <property type="molecule type" value="Genomic_DNA"/>
</dbReference>
<protein>
    <submittedName>
        <fullName evidence="2">Uncharacterized protein</fullName>
    </submittedName>
</protein>
<evidence type="ECO:0000313" key="2">
    <source>
        <dbReference type="EMBL" id="KAH3860860.1"/>
    </source>
</evidence>
<comment type="caution">
    <text evidence="2">The sequence shown here is derived from an EMBL/GenBank/DDBJ whole genome shotgun (WGS) entry which is preliminary data.</text>
</comment>
<feature type="compositionally biased region" description="Basic and acidic residues" evidence="1">
    <location>
        <begin position="11"/>
        <end position="21"/>
    </location>
</feature>
<feature type="region of interest" description="Disordered" evidence="1">
    <location>
        <begin position="1"/>
        <end position="21"/>
    </location>
</feature>
<reference evidence="2" key="1">
    <citation type="journal article" date="2019" name="bioRxiv">
        <title>The Genome of the Zebra Mussel, Dreissena polymorpha: A Resource for Invasive Species Research.</title>
        <authorList>
            <person name="McCartney M.A."/>
            <person name="Auch B."/>
            <person name="Kono T."/>
            <person name="Mallez S."/>
            <person name="Zhang Y."/>
            <person name="Obille A."/>
            <person name="Becker A."/>
            <person name="Abrahante J.E."/>
            <person name="Garbe J."/>
            <person name="Badalamenti J.P."/>
            <person name="Herman A."/>
            <person name="Mangelson H."/>
            <person name="Liachko I."/>
            <person name="Sullivan S."/>
            <person name="Sone E.D."/>
            <person name="Koren S."/>
            <person name="Silverstein K.A.T."/>
            <person name="Beckman K.B."/>
            <person name="Gohl D.M."/>
        </authorList>
    </citation>
    <scope>NUCLEOTIDE SEQUENCE</scope>
    <source>
        <strain evidence="2">Duluth1</strain>
        <tissue evidence="2">Whole animal</tissue>
    </source>
</reference>